<evidence type="ECO:0000256" key="3">
    <source>
        <dbReference type="ARBA" id="ARBA00023125"/>
    </source>
</evidence>
<dbReference type="InterPro" id="IPR009057">
    <property type="entry name" value="Homeodomain-like_sf"/>
</dbReference>
<dbReference type="AlphaFoldDB" id="A0A7W8GGE1"/>
<keyword evidence="4" id="KW-0804">Transcription</keyword>
<dbReference type="InterPro" id="IPR003012">
    <property type="entry name" value="Tet_transcr_reg_TetR"/>
</dbReference>
<name>A0A7W8GGE1_9DEIO</name>
<dbReference type="SUPFAM" id="SSF46689">
    <property type="entry name" value="Homeodomain-like"/>
    <property type="match status" value="1"/>
</dbReference>
<organism evidence="7 8">
    <name type="scientific">Deinococcus budaensis</name>
    <dbReference type="NCBI Taxonomy" id="1665626"/>
    <lineage>
        <taxon>Bacteria</taxon>
        <taxon>Thermotogati</taxon>
        <taxon>Deinococcota</taxon>
        <taxon>Deinococci</taxon>
        <taxon>Deinococcales</taxon>
        <taxon>Deinococcaceae</taxon>
        <taxon>Deinococcus</taxon>
    </lineage>
</organism>
<dbReference type="GO" id="GO:0000976">
    <property type="term" value="F:transcription cis-regulatory region binding"/>
    <property type="evidence" value="ECO:0007669"/>
    <property type="project" value="TreeGrafter"/>
</dbReference>
<dbReference type="PANTHER" id="PTHR30055:SF207">
    <property type="entry name" value="HTH-TYPE TRANSCRIPTIONAL REPRESSOR FATR"/>
    <property type="match status" value="1"/>
</dbReference>
<keyword evidence="2" id="KW-0805">Transcription regulation</keyword>
<evidence type="ECO:0000256" key="4">
    <source>
        <dbReference type="ARBA" id="ARBA00023163"/>
    </source>
</evidence>
<evidence type="ECO:0000313" key="7">
    <source>
        <dbReference type="EMBL" id="MBB5234743.1"/>
    </source>
</evidence>
<dbReference type="Gene3D" id="1.10.357.10">
    <property type="entry name" value="Tetracycline Repressor, domain 2"/>
    <property type="match status" value="1"/>
</dbReference>
<dbReference type="PRINTS" id="PR00455">
    <property type="entry name" value="HTHTETR"/>
</dbReference>
<evidence type="ECO:0000256" key="2">
    <source>
        <dbReference type="ARBA" id="ARBA00023015"/>
    </source>
</evidence>
<sequence>MPRPPADQPLLTPDRITTAALRMIDQDGADALSTRKLAAVLGVSSKAVYHYYATKDELLHAVYLSILDDLDLPEDSGGTWEEQLRRFAQSFRRLARRHPSFLTGFLGPHAPTARELDALDAFYTLLRRSGLPDALVLPTGQLLLTFLIGYLRAELGGTFQGDTYRARVAAAARQRARYRTLPDLPVPAEGDDATFDLALDLLIASLRGGAAAPARS</sequence>
<dbReference type="GO" id="GO:0045892">
    <property type="term" value="P:negative regulation of DNA-templated transcription"/>
    <property type="evidence" value="ECO:0007669"/>
    <property type="project" value="InterPro"/>
</dbReference>
<evidence type="ECO:0000256" key="5">
    <source>
        <dbReference type="PROSITE-ProRule" id="PRU00335"/>
    </source>
</evidence>
<keyword evidence="8" id="KW-1185">Reference proteome</keyword>
<dbReference type="GO" id="GO:0046677">
    <property type="term" value="P:response to antibiotic"/>
    <property type="evidence" value="ECO:0007669"/>
    <property type="project" value="InterPro"/>
</dbReference>
<dbReference type="RefSeq" id="WP_184028976.1">
    <property type="nucleotide sequence ID" value="NZ_JACHFN010000007.1"/>
</dbReference>
<feature type="DNA-binding region" description="H-T-H motif" evidence="5">
    <location>
        <begin position="33"/>
        <end position="52"/>
    </location>
</feature>
<evidence type="ECO:0000259" key="6">
    <source>
        <dbReference type="PROSITE" id="PS50977"/>
    </source>
</evidence>
<dbReference type="Pfam" id="PF02909">
    <property type="entry name" value="TetR_C_1"/>
    <property type="match status" value="1"/>
</dbReference>
<dbReference type="PROSITE" id="PS50977">
    <property type="entry name" value="HTH_TETR_2"/>
    <property type="match status" value="1"/>
</dbReference>
<evidence type="ECO:0000313" key="8">
    <source>
        <dbReference type="Proteomes" id="UP000525389"/>
    </source>
</evidence>
<dbReference type="EMBL" id="JACHFN010000007">
    <property type="protein sequence ID" value="MBB5234743.1"/>
    <property type="molecule type" value="Genomic_DNA"/>
</dbReference>
<feature type="domain" description="HTH tetR-type" evidence="6">
    <location>
        <begin position="10"/>
        <end position="70"/>
    </location>
</feature>
<dbReference type="InterPro" id="IPR001647">
    <property type="entry name" value="HTH_TetR"/>
</dbReference>
<dbReference type="InterPro" id="IPR004111">
    <property type="entry name" value="Repressor_TetR_C"/>
</dbReference>
<dbReference type="SUPFAM" id="SSF48498">
    <property type="entry name" value="Tetracyclin repressor-like, C-terminal domain"/>
    <property type="match status" value="1"/>
</dbReference>
<reference evidence="7 8" key="1">
    <citation type="submission" date="2020-08" db="EMBL/GenBank/DDBJ databases">
        <title>Genomic Encyclopedia of Type Strains, Phase IV (KMG-IV): sequencing the most valuable type-strain genomes for metagenomic binning, comparative biology and taxonomic classification.</title>
        <authorList>
            <person name="Goeker M."/>
        </authorList>
    </citation>
    <scope>NUCLEOTIDE SEQUENCE [LARGE SCALE GENOMIC DNA]</scope>
    <source>
        <strain evidence="7 8">DSM 101791</strain>
    </source>
</reference>
<dbReference type="Proteomes" id="UP000525389">
    <property type="component" value="Unassembled WGS sequence"/>
</dbReference>
<dbReference type="GO" id="GO:0003700">
    <property type="term" value="F:DNA-binding transcription factor activity"/>
    <property type="evidence" value="ECO:0007669"/>
    <property type="project" value="TreeGrafter"/>
</dbReference>
<comment type="caution">
    <text evidence="7">The sequence shown here is derived from an EMBL/GenBank/DDBJ whole genome shotgun (WGS) entry which is preliminary data.</text>
</comment>
<dbReference type="PRINTS" id="PR00400">
    <property type="entry name" value="TETREPRESSOR"/>
</dbReference>
<evidence type="ECO:0000256" key="1">
    <source>
        <dbReference type="ARBA" id="ARBA00022491"/>
    </source>
</evidence>
<keyword evidence="3 5" id="KW-0238">DNA-binding</keyword>
<protein>
    <submittedName>
        <fullName evidence="7">AcrR family transcriptional regulator</fullName>
    </submittedName>
</protein>
<accession>A0A7W8GGE1</accession>
<dbReference type="Pfam" id="PF00440">
    <property type="entry name" value="TetR_N"/>
    <property type="match status" value="1"/>
</dbReference>
<proteinExistence type="predicted"/>
<dbReference type="InterPro" id="IPR036271">
    <property type="entry name" value="Tet_transcr_reg_TetR-rel_C_sf"/>
</dbReference>
<dbReference type="InterPro" id="IPR050109">
    <property type="entry name" value="HTH-type_TetR-like_transc_reg"/>
</dbReference>
<dbReference type="PANTHER" id="PTHR30055">
    <property type="entry name" value="HTH-TYPE TRANSCRIPTIONAL REGULATOR RUTR"/>
    <property type="match status" value="1"/>
</dbReference>
<gene>
    <name evidence="7" type="ORF">HNQ09_002186</name>
</gene>
<keyword evidence="1" id="KW-0678">Repressor</keyword>